<evidence type="ECO:0000259" key="14">
    <source>
        <dbReference type="Pfam" id="PF00593"/>
    </source>
</evidence>
<evidence type="ECO:0000256" key="2">
    <source>
        <dbReference type="ARBA" id="ARBA00022448"/>
    </source>
</evidence>
<keyword evidence="2 10" id="KW-0813">Transport</keyword>
<keyword evidence="7 10" id="KW-0472">Membrane</keyword>
<keyword evidence="8" id="KW-0675">Receptor</keyword>
<name>A0A0S8JHV7_UNCT6</name>
<dbReference type="GO" id="GO:0015344">
    <property type="term" value="F:siderophore uptake transmembrane transporter activity"/>
    <property type="evidence" value="ECO:0007669"/>
    <property type="project" value="TreeGrafter"/>
</dbReference>
<evidence type="ECO:0000256" key="13">
    <source>
        <dbReference type="SAM" id="SignalP"/>
    </source>
</evidence>
<keyword evidence="4 10" id="KW-0812">Transmembrane</keyword>
<feature type="domain" description="TonB-dependent receptor plug" evidence="15">
    <location>
        <begin position="130"/>
        <end position="226"/>
    </location>
</feature>
<evidence type="ECO:0000313" key="17">
    <source>
        <dbReference type="Proteomes" id="UP000051035"/>
    </source>
</evidence>
<dbReference type="Pfam" id="PF07715">
    <property type="entry name" value="Plug"/>
    <property type="match status" value="1"/>
</dbReference>
<dbReference type="InterPro" id="IPR012910">
    <property type="entry name" value="Plug_dom"/>
</dbReference>
<accession>A0A0S8JHV7</accession>
<dbReference type="EMBL" id="LJVA01000082">
    <property type="protein sequence ID" value="KPL09178.1"/>
    <property type="molecule type" value="Genomic_DNA"/>
</dbReference>
<evidence type="ECO:0000256" key="1">
    <source>
        <dbReference type="ARBA" id="ARBA00004571"/>
    </source>
</evidence>
<comment type="subcellular location">
    <subcellularLocation>
        <location evidence="1 10">Cell outer membrane</location>
        <topology evidence="1 10">Multi-pass membrane protein</topology>
    </subcellularLocation>
</comment>
<keyword evidence="5 13" id="KW-0732">Signal</keyword>
<dbReference type="Gene3D" id="2.170.130.10">
    <property type="entry name" value="TonB-dependent receptor, plug domain"/>
    <property type="match status" value="1"/>
</dbReference>
<dbReference type="Gene3D" id="2.60.40.1120">
    <property type="entry name" value="Carboxypeptidase-like, regulatory domain"/>
    <property type="match status" value="1"/>
</dbReference>
<dbReference type="Proteomes" id="UP000051035">
    <property type="component" value="Unassembled WGS sequence"/>
</dbReference>
<evidence type="ECO:0000256" key="10">
    <source>
        <dbReference type="PROSITE-ProRule" id="PRU01360"/>
    </source>
</evidence>
<dbReference type="Pfam" id="PF00593">
    <property type="entry name" value="TonB_dep_Rec_b-barrel"/>
    <property type="match status" value="1"/>
</dbReference>
<keyword evidence="9 10" id="KW-0998">Cell outer membrane</keyword>
<evidence type="ECO:0000256" key="6">
    <source>
        <dbReference type="ARBA" id="ARBA00023077"/>
    </source>
</evidence>
<dbReference type="InterPro" id="IPR036942">
    <property type="entry name" value="Beta-barrel_TonB_sf"/>
</dbReference>
<comment type="similarity">
    <text evidence="10 11">Belongs to the TonB-dependent receptor family.</text>
</comment>
<evidence type="ECO:0008006" key="18">
    <source>
        <dbReference type="Google" id="ProtNLM"/>
    </source>
</evidence>
<keyword evidence="6 11" id="KW-0798">TonB box</keyword>
<feature type="domain" description="TonB-dependent receptor-like beta-barrel" evidence="14">
    <location>
        <begin position="438"/>
        <end position="908"/>
    </location>
</feature>
<evidence type="ECO:0000256" key="3">
    <source>
        <dbReference type="ARBA" id="ARBA00022452"/>
    </source>
</evidence>
<evidence type="ECO:0000313" key="16">
    <source>
        <dbReference type="EMBL" id="KPL09178.1"/>
    </source>
</evidence>
<dbReference type="PANTHER" id="PTHR30069">
    <property type="entry name" value="TONB-DEPENDENT OUTER MEMBRANE RECEPTOR"/>
    <property type="match status" value="1"/>
</dbReference>
<dbReference type="PANTHER" id="PTHR30069:SF29">
    <property type="entry name" value="HEMOGLOBIN AND HEMOGLOBIN-HAPTOGLOBIN-BINDING PROTEIN 1-RELATED"/>
    <property type="match status" value="1"/>
</dbReference>
<gene>
    <name evidence="16" type="ORF">AMJ71_07070</name>
</gene>
<comment type="caution">
    <text evidence="16">The sequence shown here is derived from an EMBL/GenBank/DDBJ whole genome shotgun (WGS) entry which is preliminary data.</text>
</comment>
<proteinExistence type="inferred from homology"/>
<organism evidence="16 17">
    <name type="scientific">candidate division TA06 bacterium SM1_40</name>
    <dbReference type="NCBI Taxonomy" id="1703773"/>
    <lineage>
        <taxon>Bacteria</taxon>
        <taxon>Bacteria division TA06</taxon>
    </lineage>
</organism>
<feature type="region of interest" description="Disordered" evidence="12">
    <location>
        <begin position="920"/>
        <end position="941"/>
    </location>
</feature>
<dbReference type="PROSITE" id="PS52016">
    <property type="entry name" value="TONB_DEPENDENT_REC_3"/>
    <property type="match status" value="1"/>
</dbReference>
<evidence type="ECO:0000256" key="11">
    <source>
        <dbReference type="RuleBase" id="RU003357"/>
    </source>
</evidence>
<feature type="chain" id="PRO_5006648984" description="TonB-dependent receptor plug domain-containing protein" evidence="13">
    <location>
        <begin position="20"/>
        <end position="953"/>
    </location>
</feature>
<evidence type="ECO:0000256" key="4">
    <source>
        <dbReference type="ARBA" id="ARBA00022692"/>
    </source>
</evidence>
<dbReference type="InterPro" id="IPR008969">
    <property type="entry name" value="CarboxyPept-like_regulatory"/>
</dbReference>
<evidence type="ECO:0000256" key="5">
    <source>
        <dbReference type="ARBA" id="ARBA00022729"/>
    </source>
</evidence>
<feature type="signal peptide" evidence="13">
    <location>
        <begin position="1"/>
        <end position="19"/>
    </location>
</feature>
<evidence type="ECO:0000256" key="12">
    <source>
        <dbReference type="SAM" id="MobiDB-lite"/>
    </source>
</evidence>
<evidence type="ECO:0000256" key="8">
    <source>
        <dbReference type="ARBA" id="ARBA00023170"/>
    </source>
</evidence>
<dbReference type="SUPFAM" id="SSF56935">
    <property type="entry name" value="Porins"/>
    <property type="match status" value="1"/>
</dbReference>
<dbReference type="AlphaFoldDB" id="A0A0S8JHV7"/>
<keyword evidence="3 10" id="KW-1134">Transmembrane beta strand</keyword>
<evidence type="ECO:0000259" key="15">
    <source>
        <dbReference type="Pfam" id="PF07715"/>
    </source>
</evidence>
<dbReference type="Gene3D" id="2.40.170.20">
    <property type="entry name" value="TonB-dependent receptor, beta-barrel domain"/>
    <property type="match status" value="1"/>
</dbReference>
<dbReference type="GO" id="GO:0009279">
    <property type="term" value="C:cell outer membrane"/>
    <property type="evidence" value="ECO:0007669"/>
    <property type="project" value="UniProtKB-SubCell"/>
</dbReference>
<evidence type="ECO:0000256" key="9">
    <source>
        <dbReference type="ARBA" id="ARBA00023237"/>
    </source>
</evidence>
<dbReference type="Pfam" id="PF13715">
    <property type="entry name" value="CarbopepD_reg_2"/>
    <property type="match status" value="1"/>
</dbReference>
<protein>
    <recommendedName>
        <fullName evidence="18">TonB-dependent receptor plug domain-containing protein</fullName>
    </recommendedName>
</protein>
<dbReference type="InterPro" id="IPR000531">
    <property type="entry name" value="Beta-barrel_TonB"/>
</dbReference>
<dbReference type="GO" id="GO:0044718">
    <property type="term" value="P:siderophore transmembrane transport"/>
    <property type="evidence" value="ECO:0007669"/>
    <property type="project" value="TreeGrafter"/>
</dbReference>
<dbReference type="InterPro" id="IPR039426">
    <property type="entry name" value="TonB-dep_rcpt-like"/>
</dbReference>
<reference evidence="16 17" key="1">
    <citation type="journal article" date="2015" name="Microbiome">
        <title>Genomic resolution of linkages in carbon, nitrogen, and sulfur cycling among widespread estuary sediment bacteria.</title>
        <authorList>
            <person name="Baker B.J."/>
            <person name="Lazar C.S."/>
            <person name="Teske A.P."/>
            <person name="Dick G.J."/>
        </authorList>
    </citation>
    <scope>NUCLEOTIDE SEQUENCE [LARGE SCALE GENOMIC DNA]</scope>
    <source>
        <strain evidence="16">SM1_40</strain>
    </source>
</reference>
<sequence length="953" mass="107767">MRKALALLVSLMVLLLVSAMEDGAIAGTTGKIAGRVIDRSTGEPLPFANILIAGTQMGAMTDTEGRYYIINVTPGVYEVLARYIGYVDQTKTNVIVRTDETADVDFDLSETVIGLETEIVVYGLRLIEHDVTETKQVMTGEALDVMAINTIDDALEAQTSFVRDPVLGEIHVRGGRGGEVTYMVDGIPVKDPTVGGGSGLDLGRNALEELTVITGGFGAEYGEAQSGIINQITREGSSRRHEGTLLYKSDDLLLPDLNKFSQNSDRVEFSLGGPEPISTLLLPAMGVRVPGDVTYFLAGTGEWTDSYLPYPELRQPVYKSFGIQYGDRQNNEYTGSLKLAWRNPSQTKKLTFSYHHAYKWRLPYRHAFRYTPSTTYQREDNDGLTALSWNHTLTSDTFYEVRLGRHRTQSVRLPGGLLPYQINQYDETSDDPLQVVTGRPGLDGDQEPYIDLMRYNGIHDDDEPFVDLNGNGLYDTGEPFVDLARFNGDYDPDEEFNDFTGNGAWDDTRDEDGFYDTGFDQWAVWQDRVTEIWTGIAQVTSQVTREHLIVGGGEIRYYDVEMQELQYPYEHFDRSIDPDTGPWPDRGVFRDFYVRTPIGAAIFLKDKIETEGMIINAQLRYDFWYPGKQVGEWIDPVTGDTLETKLRGRLSPRIGVSYPITENDRLRFNYGHYSQVPEFQYIYQRASQGASAYKLYGNPGIDVEKQISYEFGLDHNVSPRFSVGLTGFFKDYRGLVDAEEVGVAPRNGHVFANKDYGNARGLEVRLRKLRSNYTWAEASYTLSWAQGKSSSDRQNYDYDYNNRPLPIREFPLDWDRRHSLMVNFDFRVPDDQGPVIGGVRMPDRWGVNVLWQFDTGLPYTATDEDGNRLYGETENASRMPYNDTVDLRANKDFTFGPVDYGFVVDVRNVFNRRNVLTVHTDTGTPEGDGTPRDMDPQNWGPGRQVWAGVELEW</sequence>
<dbReference type="SUPFAM" id="SSF49464">
    <property type="entry name" value="Carboxypeptidase regulatory domain-like"/>
    <property type="match status" value="1"/>
</dbReference>
<evidence type="ECO:0000256" key="7">
    <source>
        <dbReference type="ARBA" id="ARBA00023136"/>
    </source>
</evidence>
<dbReference type="InterPro" id="IPR037066">
    <property type="entry name" value="Plug_dom_sf"/>
</dbReference>